<gene>
    <name evidence="1" type="ORF">I4F81_002207</name>
</gene>
<keyword evidence="2" id="KW-1185">Reference proteome</keyword>
<protein>
    <submittedName>
        <fullName evidence="1">Uncharacterized protein</fullName>
    </submittedName>
</protein>
<accession>A0ACC3BP73</accession>
<organism evidence="1 2">
    <name type="scientific">Pyropia yezoensis</name>
    <name type="common">Susabi-nori</name>
    <name type="synonym">Porphyra yezoensis</name>
    <dbReference type="NCBI Taxonomy" id="2788"/>
    <lineage>
        <taxon>Eukaryota</taxon>
        <taxon>Rhodophyta</taxon>
        <taxon>Bangiophyceae</taxon>
        <taxon>Bangiales</taxon>
        <taxon>Bangiaceae</taxon>
        <taxon>Pyropia</taxon>
    </lineage>
</organism>
<name>A0ACC3BP73_PYRYE</name>
<comment type="caution">
    <text evidence="1">The sequence shown here is derived from an EMBL/GenBank/DDBJ whole genome shotgun (WGS) entry which is preliminary data.</text>
</comment>
<evidence type="ECO:0000313" key="2">
    <source>
        <dbReference type="Proteomes" id="UP000798662"/>
    </source>
</evidence>
<dbReference type="EMBL" id="CM020618">
    <property type="protein sequence ID" value="KAK1859612.1"/>
    <property type="molecule type" value="Genomic_DNA"/>
</dbReference>
<reference evidence="1" key="1">
    <citation type="submission" date="2019-11" db="EMBL/GenBank/DDBJ databases">
        <title>Nori genome reveals adaptations in red seaweeds to the harsh intertidal environment.</title>
        <authorList>
            <person name="Wang D."/>
            <person name="Mao Y."/>
        </authorList>
    </citation>
    <scope>NUCLEOTIDE SEQUENCE</scope>
    <source>
        <tissue evidence="1">Gametophyte</tissue>
    </source>
</reference>
<evidence type="ECO:0000313" key="1">
    <source>
        <dbReference type="EMBL" id="KAK1859612.1"/>
    </source>
</evidence>
<proteinExistence type="predicted"/>
<dbReference type="Proteomes" id="UP000798662">
    <property type="component" value="Chromosome 1"/>
</dbReference>
<sequence length="575" mass="60893">MDALWVRRVAPSALGAAAAVLLAVTAAVAPHAVAGQGLDNAPHARWADVSASSGLTKSASTKFGGALISDLDGDGWYDLVLNNHDQTTLMLYWNDRRGGFVRGADLLPAFTRGRTPRAAATPSPEENAPASDSVRAFTRAPDPLAFLIDAHGLTAGDIFLDGSSDFVVMQGGANGDAPATPRLLRSWGKSRRLEQAQRATGLEADTGGRGRTPLLVDLDGDGDLDLILLNYVVPAGAPGTRQRVYENVGGRFVLRENTGLENANVERAILTDFNGDGWMDVVAFPFLRLYRATGNFKFTDVTSSWMWRVPNWGNIASNVWSAADLDANGDGRWDLYLAKNQGADVLLLNVDNDHFELSDAGGSPTGSNRRHADVTVGDFNNDGAVDVFLSYAMAPPDGKAVARKDVLLTNGPGTNFTLTVNHGANQVSAAAGDSVQAFDYNRDGRLDLLVGAGDEVASRGPVGTWALFANTIRSASAGGAHWLLVSVGRSPDRRAAPSHALLYLTATNADGGAKRTFMRRVGGAGGSSTNDDLRVVHFGLGPRTRVTLLTVQWSNGVSVERTDVPVDAVYTVTEV</sequence>